<organism evidence="1 2">
    <name type="scientific">Dreissena polymorpha</name>
    <name type="common">Zebra mussel</name>
    <name type="synonym">Mytilus polymorpha</name>
    <dbReference type="NCBI Taxonomy" id="45954"/>
    <lineage>
        <taxon>Eukaryota</taxon>
        <taxon>Metazoa</taxon>
        <taxon>Spiralia</taxon>
        <taxon>Lophotrochozoa</taxon>
        <taxon>Mollusca</taxon>
        <taxon>Bivalvia</taxon>
        <taxon>Autobranchia</taxon>
        <taxon>Heteroconchia</taxon>
        <taxon>Euheterodonta</taxon>
        <taxon>Imparidentia</taxon>
        <taxon>Neoheterodontei</taxon>
        <taxon>Myida</taxon>
        <taxon>Dreissenoidea</taxon>
        <taxon>Dreissenidae</taxon>
        <taxon>Dreissena</taxon>
    </lineage>
</organism>
<evidence type="ECO:0000313" key="2">
    <source>
        <dbReference type="Proteomes" id="UP000828390"/>
    </source>
</evidence>
<name>A0A9D4ITS9_DREPO</name>
<dbReference type="AlphaFoldDB" id="A0A9D4ITS9"/>
<dbReference type="Proteomes" id="UP000828390">
    <property type="component" value="Unassembled WGS sequence"/>
</dbReference>
<protein>
    <submittedName>
        <fullName evidence="1">Uncharacterized protein</fullName>
    </submittedName>
</protein>
<reference evidence="1" key="2">
    <citation type="submission" date="2020-11" db="EMBL/GenBank/DDBJ databases">
        <authorList>
            <person name="McCartney M.A."/>
            <person name="Auch B."/>
            <person name="Kono T."/>
            <person name="Mallez S."/>
            <person name="Becker A."/>
            <person name="Gohl D.M."/>
            <person name="Silverstein K.A.T."/>
            <person name="Koren S."/>
            <person name="Bechman K.B."/>
            <person name="Herman A."/>
            <person name="Abrahante J.E."/>
            <person name="Garbe J."/>
        </authorList>
    </citation>
    <scope>NUCLEOTIDE SEQUENCE</scope>
    <source>
        <strain evidence="1">Duluth1</strain>
        <tissue evidence="1">Whole animal</tissue>
    </source>
</reference>
<sequence length="148" mass="17340">MFDIIDPENCHKVPELSFNTLDEGPQVDILDNVDIDPFEGLHIPRTNKRSFGQFAVYSVQEIWDDLYRKYKKDMKHLLRGHGFFETFPDPMTIREAQQFYRSLDLPIPVDQKENILPYPPKVTKTEYLASEEKEPSIDLNIVHCVSIQ</sequence>
<proteinExistence type="predicted"/>
<evidence type="ECO:0000313" key="1">
    <source>
        <dbReference type="EMBL" id="KAH3784567.1"/>
    </source>
</evidence>
<keyword evidence="2" id="KW-1185">Reference proteome</keyword>
<gene>
    <name evidence="1" type="ORF">DPMN_162525</name>
</gene>
<comment type="caution">
    <text evidence="1">The sequence shown here is derived from an EMBL/GenBank/DDBJ whole genome shotgun (WGS) entry which is preliminary data.</text>
</comment>
<dbReference type="EMBL" id="JAIWYP010000008">
    <property type="protein sequence ID" value="KAH3784567.1"/>
    <property type="molecule type" value="Genomic_DNA"/>
</dbReference>
<reference evidence="1" key="1">
    <citation type="journal article" date="2019" name="bioRxiv">
        <title>The Genome of the Zebra Mussel, Dreissena polymorpha: A Resource for Invasive Species Research.</title>
        <authorList>
            <person name="McCartney M.A."/>
            <person name="Auch B."/>
            <person name="Kono T."/>
            <person name="Mallez S."/>
            <person name="Zhang Y."/>
            <person name="Obille A."/>
            <person name="Becker A."/>
            <person name="Abrahante J.E."/>
            <person name="Garbe J."/>
            <person name="Badalamenti J.P."/>
            <person name="Herman A."/>
            <person name="Mangelson H."/>
            <person name="Liachko I."/>
            <person name="Sullivan S."/>
            <person name="Sone E.D."/>
            <person name="Koren S."/>
            <person name="Silverstein K.A.T."/>
            <person name="Beckman K.B."/>
            <person name="Gohl D.M."/>
        </authorList>
    </citation>
    <scope>NUCLEOTIDE SEQUENCE</scope>
    <source>
        <strain evidence="1">Duluth1</strain>
        <tissue evidence="1">Whole animal</tissue>
    </source>
</reference>
<accession>A0A9D4ITS9</accession>